<organism evidence="5 6">
    <name type="scientific">Handroanthus impetiginosus</name>
    <dbReference type="NCBI Taxonomy" id="429701"/>
    <lineage>
        <taxon>Eukaryota</taxon>
        <taxon>Viridiplantae</taxon>
        <taxon>Streptophyta</taxon>
        <taxon>Embryophyta</taxon>
        <taxon>Tracheophyta</taxon>
        <taxon>Spermatophyta</taxon>
        <taxon>Magnoliopsida</taxon>
        <taxon>eudicotyledons</taxon>
        <taxon>Gunneridae</taxon>
        <taxon>Pentapetalae</taxon>
        <taxon>asterids</taxon>
        <taxon>lamiids</taxon>
        <taxon>Lamiales</taxon>
        <taxon>Bignoniaceae</taxon>
        <taxon>Crescentiina</taxon>
        <taxon>Tabebuia alliance</taxon>
        <taxon>Handroanthus</taxon>
    </lineage>
</organism>
<dbReference type="Gene3D" id="1.10.20.10">
    <property type="entry name" value="Histone, subunit A"/>
    <property type="match status" value="1"/>
</dbReference>
<dbReference type="GO" id="GO:0046982">
    <property type="term" value="F:protein heterodimerization activity"/>
    <property type="evidence" value="ECO:0007669"/>
    <property type="project" value="InterPro"/>
</dbReference>
<comment type="caution">
    <text evidence="5">The sequence shown here is derived from an EMBL/GenBank/DDBJ whole genome shotgun (WGS) entry which is preliminary data.</text>
</comment>
<name>A0A2G9IAE2_9LAMI</name>
<dbReference type="EC" id="2.7.7.7" evidence="5"/>
<protein>
    <submittedName>
        <fullName evidence="5">DNA-directed DNA polymerase</fullName>
        <ecNumber evidence="5">2.7.7.7</ecNumber>
    </submittedName>
</protein>
<dbReference type="Pfam" id="PF00808">
    <property type="entry name" value="CBFD_NFYB_HMF"/>
    <property type="match status" value="1"/>
</dbReference>
<accession>A0A2G9IAE2</accession>
<keyword evidence="6" id="KW-1185">Reference proteome</keyword>
<dbReference type="InterPro" id="IPR003958">
    <property type="entry name" value="CBFA_NFYB_domain"/>
</dbReference>
<keyword evidence="5" id="KW-0548">Nucleotidyltransferase</keyword>
<evidence type="ECO:0000313" key="6">
    <source>
        <dbReference type="Proteomes" id="UP000231279"/>
    </source>
</evidence>
<evidence type="ECO:0000259" key="4">
    <source>
        <dbReference type="Pfam" id="PF00808"/>
    </source>
</evidence>
<dbReference type="SUPFAM" id="SSF47113">
    <property type="entry name" value="Histone-fold"/>
    <property type="match status" value="1"/>
</dbReference>
<dbReference type="GO" id="GO:0000976">
    <property type="term" value="F:transcription cis-regulatory region binding"/>
    <property type="evidence" value="ECO:0007669"/>
    <property type="project" value="TreeGrafter"/>
</dbReference>
<dbReference type="PANTHER" id="PTHR10252">
    <property type="entry name" value="HISTONE-LIKE TRANSCRIPTION FACTOR CCAAT-RELATED"/>
    <property type="match status" value="1"/>
</dbReference>
<feature type="compositionally biased region" description="Acidic residues" evidence="3">
    <location>
        <begin position="76"/>
        <end position="98"/>
    </location>
</feature>
<feature type="region of interest" description="Disordered" evidence="3">
    <location>
        <begin position="1"/>
        <end position="137"/>
    </location>
</feature>
<proteinExistence type="predicted"/>
<comment type="subcellular location">
    <subcellularLocation>
        <location evidence="1">Nucleus</location>
    </subcellularLocation>
</comment>
<dbReference type="PANTHER" id="PTHR10252:SF93">
    <property type="entry name" value="DNA POLYMERASE II SUBUNIT B3-1"/>
    <property type="match status" value="1"/>
</dbReference>
<dbReference type="GO" id="GO:0005634">
    <property type="term" value="C:nucleus"/>
    <property type="evidence" value="ECO:0007669"/>
    <property type="project" value="UniProtKB-SubCell"/>
</dbReference>
<sequence length="237" mass="26789">MAKNQVAAGRTRNKNKSKTENKSKSTGKTSTAVSTKSKNKGRNKINKTANDDASDEETKVLAVPSSSTESQKEDVVESSEAEEEDGVEEQSPTDEDEKEEKRQSKSIKKKSRKEDVKSKGKKRSKNEEDEEEAEEKSENALYRFPMNRISRIIRSDNPDIRISQEAVFLINRASEKFLQVFSREAYACAFIDQKNYTAYNHLSSVVSKRKRFAFLSDFVPEKVKAEDALAQISASEK</sequence>
<evidence type="ECO:0000256" key="3">
    <source>
        <dbReference type="SAM" id="MobiDB-lite"/>
    </source>
</evidence>
<dbReference type="InterPro" id="IPR009072">
    <property type="entry name" value="Histone-fold"/>
</dbReference>
<evidence type="ECO:0000313" key="5">
    <source>
        <dbReference type="EMBL" id="PIN26714.1"/>
    </source>
</evidence>
<keyword evidence="5" id="KW-0239">DNA-directed DNA polymerase</keyword>
<dbReference type="EMBL" id="NKXS01000056">
    <property type="protein sequence ID" value="PIN26714.1"/>
    <property type="molecule type" value="Genomic_DNA"/>
</dbReference>
<dbReference type="STRING" id="429701.A0A2G9IAE2"/>
<dbReference type="GO" id="GO:0003887">
    <property type="term" value="F:DNA-directed DNA polymerase activity"/>
    <property type="evidence" value="ECO:0007669"/>
    <property type="project" value="UniProtKB-KW"/>
</dbReference>
<dbReference type="InterPro" id="IPR050568">
    <property type="entry name" value="Transcr_DNA_Rep_Reg"/>
</dbReference>
<dbReference type="GO" id="GO:0006355">
    <property type="term" value="P:regulation of DNA-templated transcription"/>
    <property type="evidence" value="ECO:0007669"/>
    <property type="project" value="TreeGrafter"/>
</dbReference>
<feature type="domain" description="Transcription factor CBF/NF-Y/archaeal histone" evidence="4">
    <location>
        <begin position="143"/>
        <end position="206"/>
    </location>
</feature>
<gene>
    <name evidence="5" type="ORF">CDL12_00524</name>
</gene>
<dbReference type="Proteomes" id="UP000231279">
    <property type="component" value="Unassembled WGS sequence"/>
</dbReference>
<dbReference type="OrthoDB" id="636685at2759"/>
<reference evidence="6" key="1">
    <citation type="journal article" date="2018" name="Gigascience">
        <title>Genome assembly of the Pink Ipe (Handroanthus impetiginosus, Bignoniaceae), a highly valued, ecologically keystone Neotropical timber forest tree.</title>
        <authorList>
            <person name="Silva-Junior O.B."/>
            <person name="Grattapaglia D."/>
            <person name="Novaes E."/>
            <person name="Collevatti R.G."/>
        </authorList>
    </citation>
    <scope>NUCLEOTIDE SEQUENCE [LARGE SCALE GENOMIC DNA]</scope>
    <source>
        <strain evidence="6">cv. UFG-1</strain>
    </source>
</reference>
<dbReference type="AlphaFoldDB" id="A0A2G9IAE2"/>
<feature type="compositionally biased region" description="Low complexity" evidence="3">
    <location>
        <begin position="24"/>
        <end position="36"/>
    </location>
</feature>
<evidence type="ECO:0000256" key="1">
    <source>
        <dbReference type="ARBA" id="ARBA00004123"/>
    </source>
</evidence>
<keyword evidence="5" id="KW-0808">Transferase</keyword>
<keyword evidence="2" id="KW-0539">Nucleus</keyword>
<evidence type="ECO:0000256" key="2">
    <source>
        <dbReference type="ARBA" id="ARBA00023242"/>
    </source>
</evidence>